<dbReference type="Proteomes" id="UP000247689">
    <property type="component" value="Unassembled WGS sequence"/>
</dbReference>
<gene>
    <name evidence="1" type="ORF">DL796_04915</name>
</gene>
<dbReference type="AlphaFoldDB" id="A0A318D6P6"/>
<sequence length="103" mass="12086">MTKFGSDYRTDLLTRFMQDDFEQFFEAKDLQVNQVQCEDAVCDIDFYSKVPLNNDEDLRNDLILDIAIKLQSEGLLSEQNQISDADNNYENIKFSVRMDEEDN</sequence>
<keyword evidence="2" id="KW-1185">Reference proteome</keyword>
<organism evidence="1 2">
    <name type="scientific">Kangiella spongicola</name>
    <dbReference type="NCBI Taxonomy" id="796379"/>
    <lineage>
        <taxon>Bacteria</taxon>
        <taxon>Pseudomonadati</taxon>
        <taxon>Pseudomonadota</taxon>
        <taxon>Gammaproteobacteria</taxon>
        <taxon>Kangiellales</taxon>
        <taxon>Kangiellaceae</taxon>
        <taxon>Kangiella</taxon>
    </lineage>
</organism>
<dbReference type="EMBL" id="QICH01000001">
    <property type="protein sequence ID" value="PXF64483.1"/>
    <property type="molecule type" value="Genomic_DNA"/>
</dbReference>
<proteinExistence type="predicted"/>
<reference evidence="1 2" key="1">
    <citation type="submission" date="2018-05" db="EMBL/GenBank/DDBJ databases">
        <title>Kangiella spongicola genome sequence.</title>
        <authorList>
            <person name="Maclea K.S."/>
            <person name="Goen A.E."/>
            <person name="Kelley C."/>
            <person name="Underriner A."/>
            <person name="Silverwood T."/>
            <person name="Trachtenberg A.M."/>
        </authorList>
    </citation>
    <scope>NUCLEOTIDE SEQUENCE [LARGE SCALE GENOMIC DNA]</scope>
    <source>
        <strain evidence="1 2">ATCC BAA-2076</strain>
    </source>
</reference>
<protein>
    <submittedName>
        <fullName evidence="1">Uncharacterized protein</fullName>
    </submittedName>
</protein>
<evidence type="ECO:0000313" key="1">
    <source>
        <dbReference type="EMBL" id="PXF64483.1"/>
    </source>
</evidence>
<accession>A0A318D6P6</accession>
<evidence type="ECO:0000313" key="2">
    <source>
        <dbReference type="Proteomes" id="UP000247689"/>
    </source>
</evidence>
<name>A0A318D6P6_9GAMM</name>
<dbReference type="OrthoDB" id="9855270at2"/>
<comment type="caution">
    <text evidence="1">The sequence shown here is derived from an EMBL/GenBank/DDBJ whole genome shotgun (WGS) entry which is preliminary data.</text>
</comment>
<dbReference type="RefSeq" id="WP_110200532.1">
    <property type="nucleotide sequence ID" value="NZ_QICH01000001.1"/>
</dbReference>